<dbReference type="GO" id="GO:0008233">
    <property type="term" value="F:peptidase activity"/>
    <property type="evidence" value="ECO:0007669"/>
    <property type="project" value="UniProtKB-KW"/>
</dbReference>
<keyword evidence="1" id="KW-0472">Membrane</keyword>
<comment type="caution">
    <text evidence="2">The sequence shown here is derived from an EMBL/GenBank/DDBJ whole genome shotgun (WGS) entry which is preliminary data.</text>
</comment>
<feature type="transmembrane region" description="Helical" evidence="1">
    <location>
        <begin position="16"/>
        <end position="34"/>
    </location>
</feature>
<gene>
    <name evidence="2" type="ORF">DHW29_05135</name>
</gene>
<name>A0A3D2SLF2_9GAMM</name>
<reference evidence="2 3" key="1">
    <citation type="journal article" date="2018" name="Nat. Biotechnol.">
        <title>A standardized bacterial taxonomy based on genome phylogeny substantially revises the tree of life.</title>
        <authorList>
            <person name="Parks D.H."/>
            <person name="Chuvochina M."/>
            <person name="Waite D.W."/>
            <person name="Rinke C."/>
            <person name="Skarshewski A."/>
            <person name="Chaumeil P.A."/>
            <person name="Hugenholtz P."/>
        </authorList>
    </citation>
    <scope>NUCLEOTIDE SEQUENCE [LARGE SCALE GENOMIC DNA]</scope>
    <source>
        <strain evidence="2">UBA9669</strain>
    </source>
</reference>
<protein>
    <submittedName>
        <fullName evidence="2">Rhomboid family intramembrane serine protease</fullName>
    </submittedName>
</protein>
<dbReference type="Proteomes" id="UP000263596">
    <property type="component" value="Unassembled WGS sequence"/>
</dbReference>
<keyword evidence="2" id="KW-0645">Protease</keyword>
<evidence type="ECO:0000313" key="2">
    <source>
        <dbReference type="EMBL" id="HCK29622.1"/>
    </source>
</evidence>
<accession>A0A3D2SLF2</accession>
<proteinExistence type="predicted"/>
<evidence type="ECO:0000313" key="3">
    <source>
        <dbReference type="Proteomes" id="UP000263596"/>
    </source>
</evidence>
<dbReference type="AlphaFoldDB" id="A0A3D2SLF2"/>
<keyword evidence="1" id="KW-1133">Transmembrane helix</keyword>
<keyword evidence="2" id="KW-0378">Hydrolase</keyword>
<evidence type="ECO:0000256" key="1">
    <source>
        <dbReference type="SAM" id="Phobius"/>
    </source>
</evidence>
<dbReference type="EMBL" id="DPVE01000098">
    <property type="protein sequence ID" value="HCK29622.1"/>
    <property type="molecule type" value="Genomic_DNA"/>
</dbReference>
<dbReference type="GO" id="GO:0006508">
    <property type="term" value="P:proteolysis"/>
    <property type="evidence" value="ECO:0007669"/>
    <property type="project" value="UniProtKB-KW"/>
</dbReference>
<keyword evidence="1" id="KW-0812">Transmembrane</keyword>
<feature type="non-terminal residue" evidence="2">
    <location>
        <position position="48"/>
    </location>
</feature>
<organism evidence="2 3">
    <name type="scientific">Acinetobacter ursingii</name>
    <dbReference type="NCBI Taxonomy" id="108980"/>
    <lineage>
        <taxon>Bacteria</taxon>
        <taxon>Pseudomonadati</taxon>
        <taxon>Pseudomonadota</taxon>
        <taxon>Gammaproteobacteria</taxon>
        <taxon>Moraxellales</taxon>
        <taxon>Moraxellaceae</taxon>
        <taxon>Acinetobacter</taxon>
    </lineage>
</organism>
<sequence length="48" mass="5308">MSEYSPPQVNRKLEVNLWWITAVLIAMNVGLYGWQVLSGVDATSPTTA</sequence>